<keyword evidence="1" id="KW-1133">Transmembrane helix</keyword>
<reference evidence="2 3" key="1">
    <citation type="submission" date="2020-06" db="EMBL/GenBank/DDBJ databases">
        <title>Mogibacterium timidum strain W9173 genomic sequence.</title>
        <authorList>
            <person name="Wade W.G."/>
            <person name="Johnston C.D."/>
            <person name="Chen T."/>
            <person name="Dewhirst F.E."/>
        </authorList>
    </citation>
    <scope>NUCLEOTIDE SEQUENCE [LARGE SCALE GENOMIC DNA]</scope>
    <source>
        <strain evidence="2 3">W9173</strain>
    </source>
</reference>
<keyword evidence="1" id="KW-0812">Transmembrane</keyword>
<proteinExistence type="predicted"/>
<organism evidence="2 3">
    <name type="scientific">Mogibacterium timidum</name>
    <dbReference type="NCBI Taxonomy" id="35519"/>
    <lineage>
        <taxon>Bacteria</taxon>
        <taxon>Bacillati</taxon>
        <taxon>Bacillota</taxon>
        <taxon>Clostridia</taxon>
        <taxon>Peptostreptococcales</taxon>
        <taxon>Anaerovoracaceae</taxon>
        <taxon>Mogibacterium</taxon>
    </lineage>
</organism>
<evidence type="ECO:0000313" key="3">
    <source>
        <dbReference type="Proteomes" id="UP000526307"/>
    </source>
</evidence>
<sequence>MELDFLQDEPKLILTYPYKFKFNMIGYLSMIFSFFIIMSILIHLKSYGSDFADKFIIATVLIFIPILIFFMGYYLFINAVKLELYENNVVKYYTYGSRGHSVLLFEFKLEDIEQIKSKKRPFNCSKLTIKIKNPVFYGFHEKKLNKLMNASIITDRKKSEFFMQQMVVNSRINAKRVENS</sequence>
<accession>A0A7Y8VQX3</accession>
<keyword evidence="3" id="KW-1185">Reference proteome</keyword>
<keyword evidence="1" id="KW-0472">Membrane</keyword>
<feature type="transmembrane region" description="Helical" evidence="1">
    <location>
        <begin position="56"/>
        <end position="76"/>
    </location>
</feature>
<dbReference type="AlphaFoldDB" id="A0A7Y8VQX3"/>
<gene>
    <name evidence="2" type="ORF">HW270_02190</name>
</gene>
<protein>
    <submittedName>
        <fullName evidence="2">Uncharacterized protein</fullName>
    </submittedName>
</protein>
<dbReference type="RefSeq" id="WP_178978197.1">
    <property type="nucleotide sequence ID" value="NZ_JABXYR010000001.1"/>
</dbReference>
<name>A0A7Y8VQX3_9FIRM</name>
<comment type="caution">
    <text evidence="2">The sequence shown here is derived from an EMBL/GenBank/DDBJ whole genome shotgun (WGS) entry which is preliminary data.</text>
</comment>
<evidence type="ECO:0000256" key="1">
    <source>
        <dbReference type="SAM" id="Phobius"/>
    </source>
</evidence>
<dbReference type="Proteomes" id="UP000526307">
    <property type="component" value="Unassembled WGS sequence"/>
</dbReference>
<dbReference type="EMBL" id="JABXYR010000001">
    <property type="protein sequence ID" value="NWO22892.1"/>
    <property type="molecule type" value="Genomic_DNA"/>
</dbReference>
<feature type="transmembrane region" description="Helical" evidence="1">
    <location>
        <begin position="24"/>
        <end position="44"/>
    </location>
</feature>
<evidence type="ECO:0000313" key="2">
    <source>
        <dbReference type="EMBL" id="NWO22892.1"/>
    </source>
</evidence>